<proteinExistence type="predicted"/>
<dbReference type="Gene3D" id="3.40.50.880">
    <property type="match status" value="1"/>
</dbReference>
<evidence type="ECO:0000313" key="2">
    <source>
        <dbReference type="Proteomes" id="UP000294558"/>
    </source>
</evidence>
<dbReference type="AlphaFoldDB" id="A0A4R7HVW3"/>
<evidence type="ECO:0000313" key="1">
    <source>
        <dbReference type="EMBL" id="TDT15121.1"/>
    </source>
</evidence>
<keyword evidence="2" id="KW-1185">Reference proteome</keyword>
<organism evidence="1 2">
    <name type="scientific">Ilumatobacter fluminis</name>
    <dbReference type="NCBI Taxonomy" id="467091"/>
    <lineage>
        <taxon>Bacteria</taxon>
        <taxon>Bacillati</taxon>
        <taxon>Actinomycetota</taxon>
        <taxon>Acidimicrobiia</taxon>
        <taxon>Acidimicrobiales</taxon>
        <taxon>Ilumatobacteraceae</taxon>
        <taxon>Ilumatobacter</taxon>
    </lineage>
</organism>
<dbReference type="EMBL" id="SOAU01000001">
    <property type="protein sequence ID" value="TDT15121.1"/>
    <property type="molecule type" value="Genomic_DNA"/>
</dbReference>
<accession>A0A4R7HVW3</accession>
<dbReference type="InterPro" id="IPR029062">
    <property type="entry name" value="Class_I_gatase-like"/>
</dbReference>
<gene>
    <name evidence="1" type="ORF">BDK89_0682</name>
</gene>
<protein>
    <submittedName>
        <fullName evidence="1">Cyanophycinase</fullName>
    </submittedName>
</protein>
<comment type="caution">
    <text evidence="1">The sequence shown here is derived from an EMBL/GenBank/DDBJ whole genome shotgun (WGS) entry which is preliminary data.</text>
</comment>
<sequence>MPDPSTLYHAAMPGVIALQGGDPFVANDDLDRQLLDGIDRVVMLPTADAFEQPADLVETARVWGDRIGVEVEPLMVITRPDAGDDAAAVIDGAAAVFLAGDSAIHLRSAIKNTPVFAAIERLLERGGTLIATGPSASALCDPMTDRRGGAFTIGLGLISGVALMTEIDGWSPGQLTRARELANTPLVELPTGSAIVRRDGSWETVGDAVVHGDLPT</sequence>
<dbReference type="SUPFAM" id="SSF52317">
    <property type="entry name" value="Class I glutamine amidotransferase-like"/>
    <property type="match status" value="1"/>
</dbReference>
<reference evidence="1 2" key="1">
    <citation type="submission" date="2019-03" db="EMBL/GenBank/DDBJ databases">
        <title>Sequencing the genomes of 1000 actinobacteria strains.</title>
        <authorList>
            <person name="Klenk H.-P."/>
        </authorList>
    </citation>
    <scope>NUCLEOTIDE SEQUENCE [LARGE SCALE GENOMIC DNA]</scope>
    <source>
        <strain evidence="1 2">DSM 18936</strain>
    </source>
</reference>
<name>A0A4R7HVW3_9ACTN</name>
<dbReference type="Proteomes" id="UP000294558">
    <property type="component" value="Unassembled WGS sequence"/>
</dbReference>